<dbReference type="SUPFAM" id="SSF54695">
    <property type="entry name" value="POZ domain"/>
    <property type="match status" value="1"/>
</dbReference>
<evidence type="ECO:0000256" key="2">
    <source>
        <dbReference type="ARBA" id="ARBA00022786"/>
    </source>
</evidence>
<gene>
    <name evidence="5" type="ORF">RJ639_032890</name>
</gene>
<keyword evidence="6" id="KW-1185">Reference proteome</keyword>
<reference evidence="5" key="1">
    <citation type="submission" date="2022-12" db="EMBL/GenBank/DDBJ databases">
        <title>Draft genome assemblies for two species of Escallonia (Escalloniales).</title>
        <authorList>
            <person name="Chanderbali A."/>
            <person name="Dervinis C."/>
            <person name="Anghel I."/>
            <person name="Soltis D."/>
            <person name="Soltis P."/>
            <person name="Zapata F."/>
        </authorList>
    </citation>
    <scope>NUCLEOTIDE SEQUENCE</scope>
    <source>
        <strain evidence="5">UCBG64.0493</strain>
        <tissue evidence="5">Leaf</tissue>
    </source>
</reference>
<accession>A0AA88WVG3</accession>
<dbReference type="PROSITE" id="PS51649">
    <property type="entry name" value="NPH3"/>
    <property type="match status" value="1"/>
</dbReference>
<dbReference type="AlphaFoldDB" id="A0AA88WVG3"/>
<comment type="caution">
    <text evidence="5">The sequence shown here is derived from an EMBL/GenBank/DDBJ whole genome shotgun (WGS) entry which is preliminary data.</text>
</comment>
<comment type="pathway">
    <text evidence="1">Protein modification; protein ubiquitination.</text>
</comment>
<evidence type="ECO:0000313" key="5">
    <source>
        <dbReference type="EMBL" id="KAK3033604.1"/>
    </source>
</evidence>
<proteinExistence type="inferred from homology"/>
<sequence>MTTDLFDLQIHVNGQQTFFLNEKIISKYSGKLRKIIKQEKRRTQIRNSGIEIDEFPGVRDSPKPPLKIRKPKNRSEEKVEYIWKNKKQTLPMAMHAAMTTDLFDLQIHVNSQQTFFLNEKIISKYSGKLRKIIKQEKRRTQIRNSGIEIDEFPGGPDGFELVSRFCYNHGTISITVSNVSLLHCCALFLGMTEKVSPSNLLEQTETFLEGMFYWSWSEILISLKSCESFFLYADSSGLVQKLMCSLLAKIAQNSDVNGFFASSSSSSSSSDTASGFRLSSSAKATPDYRKAWWFDEMTILPPVIVESFVKSLGGYGSENNSLVLTRFLLHYLKTAAQSKGVNNNFNPSDYGGLADTAVYGVILLGKSAFSCRGLFWVLRIVSGFGLSRDCRNGLERLIGGMLDQATLDDLLVSGHDGGVYDVNLVLRLIKVFVHSFESNSDNMKGCRRQMNKVGRLIDKYLGEIAPDHSLKISKFLAVATSLADCARNCFDGVYRAIDIYLESHPTLSLEERSRLCRCLKYEKLSLEACKDLAKNPRIPPRIAVQALASQHPNIACNSSNQYAIITTHDHGSVSPMITSSSNQILAVYGNGKVVDTESSSVSEEENDDMKLNLQRMRWRVVELEKVCREMKGQMSKMVRTGVVVPPGQHRALPRLC</sequence>
<evidence type="ECO:0000259" key="4">
    <source>
        <dbReference type="PROSITE" id="PS51649"/>
    </source>
</evidence>
<dbReference type="EMBL" id="JAVXUP010000228">
    <property type="protein sequence ID" value="KAK3033604.1"/>
    <property type="molecule type" value="Genomic_DNA"/>
</dbReference>
<comment type="similarity">
    <text evidence="3">Belongs to the NPH3 family.</text>
</comment>
<dbReference type="Proteomes" id="UP001188597">
    <property type="component" value="Unassembled WGS sequence"/>
</dbReference>
<dbReference type="PANTHER" id="PTHR32370">
    <property type="entry name" value="OS12G0117600 PROTEIN"/>
    <property type="match status" value="1"/>
</dbReference>
<dbReference type="InterPro" id="IPR043454">
    <property type="entry name" value="NPH3/RPT2-like"/>
</dbReference>
<dbReference type="Pfam" id="PF03000">
    <property type="entry name" value="NPH3"/>
    <property type="match status" value="1"/>
</dbReference>
<keyword evidence="2" id="KW-0833">Ubl conjugation pathway</keyword>
<organism evidence="5 6">
    <name type="scientific">Escallonia herrerae</name>
    <dbReference type="NCBI Taxonomy" id="1293975"/>
    <lineage>
        <taxon>Eukaryota</taxon>
        <taxon>Viridiplantae</taxon>
        <taxon>Streptophyta</taxon>
        <taxon>Embryophyta</taxon>
        <taxon>Tracheophyta</taxon>
        <taxon>Spermatophyta</taxon>
        <taxon>Magnoliopsida</taxon>
        <taxon>eudicotyledons</taxon>
        <taxon>Gunneridae</taxon>
        <taxon>Pentapetalae</taxon>
        <taxon>asterids</taxon>
        <taxon>campanulids</taxon>
        <taxon>Escalloniales</taxon>
        <taxon>Escalloniaceae</taxon>
        <taxon>Escallonia</taxon>
    </lineage>
</organism>
<dbReference type="InterPro" id="IPR027356">
    <property type="entry name" value="NPH3_dom"/>
</dbReference>
<evidence type="ECO:0000256" key="1">
    <source>
        <dbReference type="ARBA" id="ARBA00004906"/>
    </source>
</evidence>
<evidence type="ECO:0000313" key="6">
    <source>
        <dbReference type="Proteomes" id="UP001188597"/>
    </source>
</evidence>
<protein>
    <recommendedName>
        <fullName evidence="4">NPH3 domain-containing protein</fullName>
    </recommendedName>
</protein>
<evidence type="ECO:0000256" key="3">
    <source>
        <dbReference type="PROSITE-ProRule" id="PRU00982"/>
    </source>
</evidence>
<feature type="domain" description="NPH3" evidence="4">
    <location>
        <begin position="291"/>
        <end position="553"/>
    </location>
</feature>
<name>A0AA88WVG3_9ASTE</name>
<dbReference type="InterPro" id="IPR011333">
    <property type="entry name" value="SKP1/BTB/POZ_sf"/>
</dbReference>